<dbReference type="InterPro" id="IPR055170">
    <property type="entry name" value="GFO_IDH_MocA-like_dom"/>
</dbReference>
<dbReference type="HAMAP" id="MF_01671">
    <property type="entry name" value="IolG"/>
    <property type="match status" value="1"/>
</dbReference>
<dbReference type="InterPro" id="IPR036291">
    <property type="entry name" value="NAD(P)-bd_dom_sf"/>
</dbReference>
<dbReference type="PANTHER" id="PTHR43593:SF1">
    <property type="entry name" value="INOSITOL 2-DEHYDROGENASE"/>
    <property type="match status" value="1"/>
</dbReference>
<dbReference type="GO" id="GO:0019310">
    <property type="term" value="P:inositol catabolic process"/>
    <property type="evidence" value="ECO:0007669"/>
    <property type="project" value="UniProtKB-UniRule"/>
</dbReference>
<organism evidence="6 7">
    <name type="scientific">Humibacillus xanthopallidus</name>
    <dbReference type="NCBI Taxonomy" id="412689"/>
    <lineage>
        <taxon>Bacteria</taxon>
        <taxon>Bacillati</taxon>
        <taxon>Actinomycetota</taxon>
        <taxon>Actinomycetes</taxon>
        <taxon>Micrococcales</taxon>
        <taxon>Intrasporangiaceae</taxon>
        <taxon>Humibacillus</taxon>
    </lineage>
</organism>
<keyword evidence="1 3" id="KW-0560">Oxidoreductase</keyword>
<name>A0A543PLE0_9MICO</name>
<comment type="subunit">
    <text evidence="3">Homotetramer.</text>
</comment>
<dbReference type="EMBL" id="VFQF01000003">
    <property type="protein sequence ID" value="TQN44894.1"/>
    <property type="molecule type" value="Genomic_DNA"/>
</dbReference>
<dbReference type="Proteomes" id="UP000320085">
    <property type="component" value="Unassembled WGS sequence"/>
</dbReference>
<dbReference type="Gene3D" id="3.30.360.10">
    <property type="entry name" value="Dihydrodipicolinate Reductase, domain 2"/>
    <property type="match status" value="1"/>
</dbReference>
<evidence type="ECO:0000259" key="5">
    <source>
        <dbReference type="Pfam" id="PF22725"/>
    </source>
</evidence>
<dbReference type="Gene3D" id="3.40.50.720">
    <property type="entry name" value="NAD(P)-binding Rossmann-like Domain"/>
    <property type="match status" value="1"/>
</dbReference>
<dbReference type="GO" id="GO:0050112">
    <property type="term" value="F:inositol 2-dehydrogenase (NAD+) activity"/>
    <property type="evidence" value="ECO:0007669"/>
    <property type="project" value="UniProtKB-UniRule"/>
</dbReference>
<dbReference type="InterPro" id="IPR023794">
    <property type="entry name" value="MI/DCI_dehydrogenase"/>
</dbReference>
<dbReference type="Pfam" id="PF01408">
    <property type="entry name" value="GFO_IDH_MocA"/>
    <property type="match status" value="1"/>
</dbReference>
<dbReference type="InterPro" id="IPR000683">
    <property type="entry name" value="Gfo/Idh/MocA-like_OxRdtase_N"/>
</dbReference>
<reference evidence="6 7" key="1">
    <citation type="submission" date="2019-06" db="EMBL/GenBank/DDBJ databases">
        <title>Sequencing the genomes of 1000 actinobacteria strains.</title>
        <authorList>
            <person name="Klenk H.-P."/>
        </authorList>
    </citation>
    <scope>NUCLEOTIDE SEQUENCE [LARGE SCALE GENOMIC DNA]</scope>
    <source>
        <strain evidence="6 7">DSM 21776</strain>
    </source>
</reference>
<dbReference type="Pfam" id="PF22725">
    <property type="entry name" value="GFO_IDH_MocA_C3"/>
    <property type="match status" value="1"/>
</dbReference>
<dbReference type="GO" id="GO:0000166">
    <property type="term" value="F:nucleotide binding"/>
    <property type="evidence" value="ECO:0007669"/>
    <property type="project" value="InterPro"/>
</dbReference>
<protein>
    <recommendedName>
        <fullName evidence="3">Inositol 2-dehydrogenase</fullName>
        <ecNumber evidence="3">1.1.1.18</ecNumber>
    </recommendedName>
    <alternativeName>
        <fullName evidence="3">Myo-inositol 2-dehydrogenase</fullName>
        <shortName evidence="3">MI 2-dehydrogenase</shortName>
    </alternativeName>
</protein>
<comment type="caution">
    <text evidence="6">The sequence shown here is derived from an EMBL/GenBank/DDBJ whole genome shotgun (WGS) entry which is preliminary data.</text>
</comment>
<feature type="domain" description="GFO/IDH/MocA-like oxidoreductase" evidence="5">
    <location>
        <begin position="131"/>
        <end position="246"/>
    </location>
</feature>
<keyword evidence="2 3" id="KW-0520">NAD</keyword>
<evidence type="ECO:0000313" key="6">
    <source>
        <dbReference type="EMBL" id="TQN44894.1"/>
    </source>
</evidence>
<evidence type="ECO:0000256" key="1">
    <source>
        <dbReference type="ARBA" id="ARBA00023002"/>
    </source>
</evidence>
<dbReference type="InterPro" id="IPR050424">
    <property type="entry name" value="Gfo-Idh-MocA_inositol_DH"/>
</dbReference>
<evidence type="ECO:0000256" key="3">
    <source>
        <dbReference type="HAMAP-Rule" id="MF_01671"/>
    </source>
</evidence>
<dbReference type="RefSeq" id="WP_141824189.1">
    <property type="nucleotide sequence ID" value="NZ_BAAAQC010000009.1"/>
</dbReference>
<evidence type="ECO:0000256" key="2">
    <source>
        <dbReference type="ARBA" id="ARBA00023027"/>
    </source>
</evidence>
<sequence>MTVRIGMIGPGGMGQAHIDRIHTVIAGGRVVAVADVDEVRAKEVASRIGGTAYADSASLIAADEVDAVMICSYGPAHEVDVLAAIAAGKPVFCEKPLTPTAAAALRIMEAEQAGGRRLVTVGFMRRFDRSYREMKSLLDSGELGETLMVHCAHRNPTVPEMYTWDMAINDTAIHEVDTMRWLLGEEFVSARVDKPKKTSLRFEHLQDPLVLILETESGVRVDDEIFVNCQFGYDIRCEAVAEKGTVSLADQNAVEVRDGSGHRNSIARDHNDRFWGAFVTEVQEWINGVAAGEHSGSTSWDGYAAACVCDAGVKALTDDGVVKVEMIEKPAFYA</sequence>
<dbReference type="SUPFAM" id="SSF51735">
    <property type="entry name" value="NAD(P)-binding Rossmann-fold domains"/>
    <property type="match status" value="1"/>
</dbReference>
<dbReference type="AlphaFoldDB" id="A0A543PLE0"/>
<gene>
    <name evidence="3" type="primary">iolG</name>
    <name evidence="6" type="ORF">FHX52_4115</name>
</gene>
<feature type="domain" description="Gfo/Idh/MocA-like oxidoreductase N-terminal" evidence="4">
    <location>
        <begin position="3"/>
        <end position="122"/>
    </location>
</feature>
<dbReference type="EC" id="1.1.1.18" evidence="3"/>
<dbReference type="PANTHER" id="PTHR43593">
    <property type="match status" value="1"/>
</dbReference>
<evidence type="ECO:0000259" key="4">
    <source>
        <dbReference type="Pfam" id="PF01408"/>
    </source>
</evidence>
<dbReference type="OrthoDB" id="179913at2"/>
<comment type="catalytic activity">
    <reaction evidence="3">
        <text>myo-inositol + NAD(+) = scyllo-inosose + NADH + H(+)</text>
        <dbReference type="Rhea" id="RHEA:16949"/>
        <dbReference type="ChEBI" id="CHEBI:15378"/>
        <dbReference type="ChEBI" id="CHEBI:17268"/>
        <dbReference type="ChEBI" id="CHEBI:17811"/>
        <dbReference type="ChEBI" id="CHEBI:57540"/>
        <dbReference type="ChEBI" id="CHEBI:57945"/>
        <dbReference type="EC" id="1.1.1.18"/>
    </reaction>
</comment>
<accession>A0A543PLE0</accession>
<proteinExistence type="inferred from homology"/>
<comment type="similarity">
    <text evidence="3">Belongs to the Gfo/Idh/MocA family.</text>
</comment>
<evidence type="ECO:0000313" key="7">
    <source>
        <dbReference type="Proteomes" id="UP000320085"/>
    </source>
</evidence>
<dbReference type="SUPFAM" id="SSF55347">
    <property type="entry name" value="Glyceraldehyde-3-phosphate dehydrogenase-like, C-terminal domain"/>
    <property type="match status" value="1"/>
</dbReference>
<comment type="function">
    <text evidence="3">Involved in the oxidation of myo-inositol (MI) to 2-keto-myo-inositol (2KMI or 2-inosose).</text>
</comment>